<dbReference type="Proteomes" id="UP000542214">
    <property type="component" value="Unassembled WGS sequence"/>
</dbReference>
<reference evidence="6 7" key="4">
    <citation type="submission" date="2018-10" db="EMBL/GenBank/DDBJ databases">
        <authorList>
            <consortium name="NARMS: The National Antimicrobial Resistance Monitoring System"/>
        </authorList>
    </citation>
    <scope>NUCLEOTIDE SEQUENCE [LARGE SCALE GENOMIC DNA]</scope>
    <source>
        <strain evidence="6 7">CVM N17EC0276</strain>
        <strain evidence="2 9">FSIS11706358</strain>
    </source>
</reference>
<dbReference type="EMBL" id="AATLXB010000084">
    <property type="protein sequence ID" value="EFM7863176.1"/>
    <property type="molecule type" value="Genomic_DNA"/>
</dbReference>
<accession>Q6WPL8</accession>
<proteinExistence type="predicted"/>
<dbReference type="PATRIC" id="fig|562.7006.peg.4029"/>
<reference evidence="3 10" key="3">
    <citation type="submission" date="2018-08" db="EMBL/GenBank/DDBJ databases">
        <authorList>
            <consortium name="GenomeTrakr network: Whole genome sequencing for foodborne pathogen traceback"/>
        </authorList>
    </citation>
    <scope>NUCLEOTIDE SEQUENCE [LARGE SCALE GENOMIC DNA]</scope>
    <source>
        <strain evidence="3 10">NC_STEC194</strain>
    </source>
</reference>
<dbReference type="EMBL" id="AASFZR010000066">
    <property type="protein sequence ID" value="EFB4534305.1"/>
    <property type="molecule type" value="Genomic_DNA"/>
</dbReference>
<sequence length="91" mass="10628">MHKNNEFYVCRVCGAEQPEAPWGDDGETPTYDICNCCGVEFGYEDSTVQSIKKYKAKWLDSGAKWMNKKSEPQNWSVDEQLAHIPLKYRWF</sequence>
<evidence type="ECO:0000313" key="2">
    <source>
        <dbReference type="EMBL" id="EFB4534305.1"/>
    </source>
</evidence>
<dbReference type="AlphaFoldDB" id="Q6WPL8"/>
<dbReference type="EMBL" id="BFXY01000075">
    <property type="protein sequence ID" value="GDH43764.1"/>
    <property type="molecule type" value="Genomic_DNA"/>
</dbReference>
<dbReference type="Proteomes" id="UP000303027">
    <property type="component" value="Unassembled WGS sequence"/>
</dbReference>
<reference evidence="5" key="5">
    <citation type="submission" date="2023-10" db="EMBL/GenBank/DDBJ databases">
        <title>Draft Genome Sequence of a Shiga toxin-producing Escherichia coli strain from deer meat showing an IS-element integration in the B-subunit of the Shiga toxin Stx2b gene.</title>
        <authorList>
            <person name="Projahn M."/>
            <person name="Borowiak M."/>
        </authorList>
    </citation>
    <scope>NUCLEOTIDE SEQUENCE</scope>
    <source>
        <strain evidence="5">BfR-EC-18960</strain>
    </source>
</reference>
<dbReference type="Proteomes" id="UP000271175">
    <property type="component" value="Unassembled WGS sequence"/>
</dbReference>
<evidence type="ECO:0000313" key="5">
    <source>
        <dbReference type="EMBL" id="MDW9351564.1"/>
    </source>
</evidence>
<evidence type="ECO:0000313" key="1">
    <source>
        <dbReference type="EMBL" id="AAQ19132.1"/>
    </source>
</evidence>
<dbReference type="EMBL" id="JAWPMK010000001">
    <property type="protein sequence ID" value="MDW9351564.1"/>
    <property type="molecule type" value="Genomic_DNA"/>
</dbReference>
<evidence type="ECO:0000313" key="6">
    <source>
        <dbReference type="EMBL" id="MIB63981.1"/>
    </source>
</evidence>
<dbReference type="EMBL" id="ROAL01000057">
    <property type="protein sequence ID" value="MIB63981.1"/>
    <property type="molecule type" value="Genomic_DNA"/>
</dbReference>
<dbReference type="EMBL" id="AY275838">
    <property type="protein sequence ID" value="AAQ19132.1"/>
    <property type="molecule type" value="Genomic_DNA"/>
</dbReference>
<dbReference type="Proteomes" id="UP000587626">
    <property type="component" value="Unassembled WGS sequence"/>
</dbReference>
<name>Q6WPL8_ECOLX</name>
<evidence type="ECO:0000313" key="7">
    <source>
        <dbReference type="Proteomes" id="UP000271175"/>
    </source>
</evidence>
<dbReference type="RefSeq" id="WP_000549471.1">
    <property type="nucleotide sequence ID" value="NZ_AP027212.1"/>
</dbReference>
<evidence type="ECO:0000313" key="4">
    <source>
        <dbReference type="EMBL" id="GDH43764.1"/>
    </source>
</evidence>
<protein>
    <submittedName>
        <fullName evidence="1">YozI-like protein</fullName>
    </submittedName>
</protein>
<evidence type="ECO:0000313" key="9">
    <source>
        <dbReference type="Proteomes" id="UP000542214"/>
    </source>
</evidence>
<evidence type="ECO:0000313" key="8">
    <source>
        <dbReference type="Proteomes" id="UP000303027"/>
    </source>
</evidence>
<gene>
    <name evidence="1" type="primary">S9</name>
    <name evidence="3" type="ORF">B6R15_004527</name>
    <name evidence="4" type="ORF">BvCmsKKP061_02478</name>
    <name evidence="2" type="ORF">C0P57_003613</name>
    <name evidence="6" type="ORF">D9E49_27130</name>
    <name evidence="5" type="ORF">R8G00_18705</name>
</gene>
<reference evidence="1" key="1">
    <citation type="journal article" date="2004" name="Infect. Immun.">
        <title>Evidence for a hybrid genomic island in verocytotoxin-producing Escherichia coli CL3 (serotype O113:H21) containing segments of EDL933 (serotype O157:H7) O islands 122 and 48.</title>
        <authorList>
            <person name="Shen S."/>
            <person name="Mascarenhas M."/>
            <person name="Rahn K."/>
            <person name="Kaper J.B."/>
            <person name="Karmal M.A."/>
        </authorList>
    </citation>
    <scope>NUCLEOTIDE SEQUENCE</scope>
    <source>
        <strain evidence="1">CL3</strain>
    </source>
</reference>
<evidence type="ECO:0000313" key="3">
    <source>
        <dbReference type="EMBL" id="EFM7863176.1"/>
    </source>
</evidence>
<reference evidence="4 8" key="2">
    <citation type="submission" date="2018-04" db="EMBL/GenBank/DDBJ databases">
        <title>Large scale genomics of bovine and human commensal E. coli to reveal the emerging process of EHEC.</title>
        <authorList>
            <person name="Arimizu Y."/>
            <person name="Ogura Y."/>
        </authorList>
    </citation>
    <scope>NUCLEOTIDE SEQUENCE [LARGE SCALE GENOMIC DNA]</scope>
    <source>
        <strain evidence="4 8">KK-P061</strain>
    </source>
</reference>
<dbReference type="Proteomes" id="UP001271591">
    <property type="component" value="Unassembled WGS sequence"/>
</dbReference>
<organism evidence="1">
    <name type="scientific">Escherichia coli</name>
    <dbReference type="NCBI Taxonomy" id="562"/>
    <lineage>
        <taxon>Bacteria</taxon>
        <taxon>Pseudomonadati</taxon>
        <taxon>Pseudomonadota</taxon>
        <taxon>Gammaproteobacteria</taxon>
        <taxon>Enterobacterales</taxon>
        <taxon>Enterobacteriaceae</taxon>
        <taxon>Escherichia</taxon>
    </lineage>
</organism>
<evidence type="ECO:0000313" key="10">
    <source>
        <dbReference type="Proteomes" id="UP000587626"/>
    </source>
</evidence>